<evidence type="ECO:0000256" key="10">
    <source>
        <dbReference type="SAM" id="Phobius"/>
    </source>
</evidence>
<keyword evidence="4" id="KW-1003">Cell membrane</keyword>
<evidence type="ECO:0000256" key="6">
    <source>
        <dbReference type="ARBA" id="ARBA00022692"/>
    </source>
</evidence>
<reference evidence="13" key="1">
    <citation type="journal article" date="2012" name="Science">
        <title>Fermentation, hydrogen, and sulfur metabolism in multiple uncultivated bacterial phyla.</title>
        <authorList>
            <person name="Wrighton K.C."/>
            <person name="Thomas B.C."/>
            <person name="Sharon I."/>
            <person name="Miller C.S."/>
            <person name="Castelle C.J."/>
            <person name="VerBerkmoes N.C."/>
            <person name="Wilkins M.J."/>
            <person name="Hettich R.L."/>
            <person name="Lipton M.S."/>
            <person name="Williams K.H."/>
            <person name="Long P.E."/>
            <person name="Banfield J.F."/>
        </authorList>
    </citation>
    <scope>NUCLEOTIDE SEQUENCE [LARGE SCALE GENOMIC DNA]</scope>
</reference>
<evidence type="ECO:0000256" key="3">
    <source>
        <dbReference type="ARBA" id="ARBA00021907"/>
    </source>
</evidence>
<keyword evidence="8 10" id="KW-0472">Membrane</keyword>
<keyword evidence="7 10" id="KW-1133">Transmembrane helix</keyword>
<sequence>MRILKYAIKNIKRNAFLSLSSVLVLSLIIFFINILLLVNYTTDIIIQNINQRLTLSVTLNKWYTNENSEVIDLISWIRSLNSSVLVTYVSPEEAFSTMKERDPELTKLVENPNENPLPASIKIENIWIREYNNLDAVIWKYKSAIVYDEKRFKKKIIDYRAQYDRINSVIKVFNSIKLWIYWIIGFFFFSVFIIIYNIIWNFIFFYRDEIKITKLVGGDNIFIYWPFSVQGFLYTLFSSLLSFVIFLYIIKTVNIYLIDDFPWFVNRFLESNSAYFFYEIAWISLIWLLSWFLSSQKFINKTAAR</sequence>
<evidence type="ECO:0000256" key="4">
    <source>
        <dbReference type="ARBA" id="ARBA00022475"/>
    </source>
</evidence>
<dbReference type="PANTHER" id="PTHR47755:SF1">
    <property type="entry name" value="CELL DIVISION PROTEIN FTSX"/>
    <property type="match status" value="1"/>
</dbReference>
<dbReference type="Gene3D" id="3.30.70.3040">
    <property type="match status" value="1"/>
</dbReference>
<accession>K2F9U3</accession>
<feature type="transmembrane region" description="Helical" evidence="10">
    <location>
        <begin position="227"/>
        <end position="250"/>
    </location>
</feature>
<feature type="domain" description="FtsX extracellular" evidence="12">
    <location>
        <begin position="72"/>
        <end position="124"/>
    </location>
</feature>
<evidence type="ECO:0000313" key="13">
    <source>
        <dbReference type="EMBL" id="EKE27901.1"/>
    </source>
</evidence>
<evidence type="ECO:0000256" key="5">
    <source>
        <dbReference type="ARBA" id="ARBA00022618"/>
    </source>
</evidence>
<keyword evidence="9" id="KW-0131">Cell cycle</keyword>
<dbReference type="GO" id="GO:0005886">
    <property type="term" value="C:plasma membrane"/>
    <property type="evidence" value="ECO:0007669"/>
    <property type="project" value="UniProtKB-SubCell"/>
</dbReference>
<dbReference type="GO" id="GO:0051301">
    <property type="term" value="P:cell division"/>
    <property type="evidence" value="ECO:0007669"/>
    <property type="project" value="UniProtKB-KW"/>
</dbReference>
<dbReference type="Pfam" id="PF02687">
    <property type="entry name" value="FtsX"/>
    <property type="match status" value="1"/>
</dbReference>
<comment type="subcellular location">
    <subcellularLocation>
        <location evidence="1">Cell membrane</location>
        <topology evidence="1">Multi-pass membrane protein</topology>
    </subcellularLocation>
</comment>
<evidence type="ECO:0000256" key="8">
    <source>
        <dbReference type="ARBA" id="ARBA00023136"/>
    </source>
</evidence>
<feature type="domain" description="ABC3 transporter permease C-terminal" evidence="11">
    <location>
        <begin position="183"/>
        <end position="301"/>
    </location>
</feature>
<evidence type="ECO:0000256" key="7">
    <source>
        <dbReference type="ARBA" id="ARBA00022989"/>
    </source>
</evidence>
<dbReference type="InterPro" id="IPR040690">
    <property type="entry name" value="FtsX_ECD"/>
</dbReference>
<evidence type="ECO:0000256" key="1">
    <source>
        <dbReference type="ARBA" id="ARBA00004651"/>
    </source>
</evidence>
<evidence type="ECO:0000259" key="12">
    <source>
        <dbReference type="Pfam" id="PF18075"/>
    </source>
</evidence>
<dbReference type="Pfam" id="PF18075">
    <property type="entry name" value="FtsX_ECD"/>
    <property type="match status" value="1"/>
</dbReference>
<dbReference type="InterPro" id="IPR003838">
    <property type="entry name" value="ABC3_permease_C"/>
</dbReference>
<dbReference type="AlphaFoldDB" id="K2F9U3"/>
<keyword evidence="6 10" id="KW-0812">Transmembrane</keyword>
<proteinExistence type="inferred from homology"/>
<dbReference type="EMBL" id="AMFJ01000405">
    <property type="protein sequence ID" value="EKE27901.1"/>
    <property type="molecule type" value="Genomic_DNA"/>
</dbReference>
<evidence type="ECO:0000259" key="11">
    <source>
        <dbReference type="Pfam" id="PF02687"/>
    </source>
</evidence>
<dbReference type="PANTHER" id="PTHR47755">
    <property type="entry name" value="CELL DIVISION PROTEIN FTSX"/>
    <property type="match status" value="1"/>
</dbReference>
<dbReference type="InterPro" id="IPR004513">
    <property type="entry name" value="FtsX"/>
</dbReference>
<feature type="transmembrane region" description="Helical" evidence="10">
    <location>
        <begin position="275"/>
        <end position="293"/>
    </location>
</feature>
<evidence type="ECO:0000256" key="2">
    <source>
        <dbReference type="ARBA" id="ARBA00007379"/>
    </source>
</evidence>
<comment type="caution">
    <text evidence="13">The sequence shown here is derived from an EMBL/GenBank/DDBJ whole genome shotgun (WGS) entry which is preliminary data.</text>
</comment>
<name>K2F9U3_9BACT</name>
<organism evidence="13">
    <name type="scientific">uncultured bacterium</name>
    <name type="common">gcode 4</name>
    <dbReference type="NCBI Taxonomy" id="1234023"/>
    <lineage>
        <taxon>Bacteria</taxon>
        <taxon>environmental samples</taxon>
    </lineage>
</organism>
<feature type="transmembrane region" description="Helical" evidence="10">
    <location>
        <begin position="15"/>
        <end position="38"/>
    </location>
</feature>
<keyword evidence="5" id="KW-0132">Cell division</keyword>
<gene>
    <name evidence="13" type="ORF">ACD_3C00131G0002</name>
</gene>
<evidence type="ECO:0000256" key="9">
    <source>
        <dbReference type="ARBA" id="ARBA00023306"/>
    </source>
</evidence>
<comment type="similarity">
    <text evidence="2">Belongs to the ABC-4 integral membrane protein family. FtsX subfamily.</text>
</comment>
<protein>
    <recommendedName>
        <fullName evidence="3">Cell division protein FtsX</fullName>
    </recommendedName>
</protein>
<feature type="transmembrane region" description="Helical" evidence="10">
    <location>
        <begin position="179"/>
        <end position="206"/>
    </location>
</feature>